<protein>
    <submittedName>
        <fullName evidence="1">Uncharacterized protein</fullName>
    </submittedName>
</protein>
<organism evidence="1 2">
    <name type="scientific">Aldrovandia affinis</name>
    <dbReference type="NCBI Taxonomy" id="143900"/>
    <lineage>
        <taxon>Eukaryota</taxon>
        <taxon>Metazoa</taxon>
        <taxon>Chordata</taxon>
        <taxon>Craniata</taxon>
        <taxon>Vertebrata</taxon>
        <taxon>Euteleostomi</taxon>
        <taxon>Actinopterygii</taxon>
        <taxon>Neopterygii</taxon>
        <taxon>Teleostei</taxon>
        <taxon>Notacanthiformes</taxon>
        <taxon>Halosauridae</taxon>
        <taxon>Aldrovandia</taxon>
    </lineage>
</organism>
<name>A0AAD7W628_9TELE</name>
<proteinExistence type="predicted"/>
<dbReference type="Proteomes" id="UP001221898">
    <property type="component" value="Unassembled WGS sequence"/>
</dbReference>
<sequence length="99" mass="11081">MGPDLITLNTGEVMDHEISNCLRQAPNIGKAMFMEFVRDRIEKATKPLSDVIQRANLFTFTNRPPVDLNKGTNKLGSAKVNTALVTSFFCPYKHVLIQT</sequence>
<comment type="caution">
    <text evidence="1">The sequence shown here is derived from an EMBL/GenBank/DDBJ whole genome shotgun (WGS) entry which is preliminary data.</text>
</comment>
<evidence type="ECO:0000313" key="2">
    <source>
        <dbReference type="Proteomes" id="UP001221898"/>
    </source>
</evidence>
<evidence type="ECO:0000313" key="1">
    <source>
        <dbReference type="EMBL" id="KAJ8385122.1"/>
    </source>
</evidence>
<dbReference type="AlphaFoldDB" id="A0AAD7W628"/>
<dbReference type="EMBL" id="JAINUG010000258">
    <property type="protein sequence ID" value="KAJ8385122.1"/>
    <property type="molecule type" value="Genomic_DNA"/>
</dbReference>
<accession>A0AAD7W628</accession>
<gene>
    <name evidence="1" type="ORF">AAFF_G00192630</name>
</gene>
<keyword evidence="2" id="KW-1185">Reference proteome</keyword>
<reference evidence="1" key="1">
    <citation type="journal article" date="2023" name="Science">
        <title>Genome structures resolve the early diversification of teleost fishes.</title>
        <authorList>
            <person name="Parey E."/>
            <person name="Louis A."/>
            <person name="Montfort J."/>
            <person name="Bouchez O."/>
            <person name="Roques C."/>
            <person name="Iampietro C."/>
            <person name="Lluch J."/>
            <person name="Castinel A."/>
            <person name="Donnadieu C."/>
            <person name="Desvignes T."/>
            <person name="Floi Bucao C."/>
            <person name="Jouanno E."/>
            <person name="Wen M."/>
            <person name="Mejri S."/>
            <person name="Dirks R."/>
            <person name="Jansen H."/>
            <person name="Henkel C."/>
            <person name="Chen W.J."/>
            <person name="Zahm M."/>
            <person name="Cabau C."/>
            <person name="Klopp C."/>
            <person name="Thompson A.W."/>
            <person name="Robinson-Rechavi M."/>
            <person name="Braasch I."/>
            <person name="Lecointre G."/>
            <person name="Bobe J."/>
            <person name="Postlethwait J.H."/>
            <person name="Berthelot C."/>
            <person name="Roest Crollius H."/>
            <person name="Guiguen Y."/>
        </authorList>
    </citation>
    <scope>NUCLEOTIDE SEQUENCE</scope>
    <source>
        <strain evidence="1">NC1722</strain>
    </source>
</reference>